<dbReference type="Gene3D" id="3.30.420.40">
    <property type="match status" value="2"/>
</dbReference>
<dbReference type="Proteomes" id="UP001485043">
    <property type="component" value="Unassembled WGS sequence"/>
</dbReference>
<comment type="caution">
    <text evidence="3">The sequence shown here is derived from an EMBL/GenBank/DDBJ whole genome shotgun (WGS) entry which is preliminary data.</text>
</comment>
<dbReference type="Pfam" id="PF00012">
    <property type="entry name" value="HSP70"/>
    <property type="match status" value="1"/>
</dbReference>
<evidence type="ECO:0000313" key="3">
    <source>
        <dbReference type="EMBL" id="KAK9841880.1"/>
    </source>
</evidence>
<dbReference type="EMBL" id="JALJOV010001762">
    <property type="protein sequence ID" value="KAK9841880.1"/>
    <property type="molecule type" value="Genomic_DNA"/>
</dbReference>
<reference evidence="3 4" key="1">
    <citation type="journal article" date="2024" name="Nat. Commun.">
        <title>Phylogenomics reveals the evolutionary origins of lichenization in chlorophyte algae.</title>
        <authorList>
            <person name="Puginier C."/>
            <person name="Libourel C."/>
            <person name="Otte J."/>
            <person name="Skaloud P."/>
            <person name="Haon M."/>
            <person name="Grisel S."/>
            <person name="Petersen M."/>
            <person name="Berrin J.G."/>
            <person name="Delaux P.M."/>
            <person name="Dal Grande F."/>
            <person name="Keller J."/>
        </authorList>
    </citation>
    <scope>NUCLEOTIDE SEQUENCE [LARGE SCALE GENOMIC DNA]</scope>
    <source>
        <strain evidence="3 4">SAG 2523</strain>
    </source>
</reference>
<dbReference type="InterPro" id="IPR043129">
    <property type="entry name" value="ATPase_NBD"/>
</dbReference>
<gene>
    <name evidence="3" type="ORF">WJX84_003671</name>
</gene>
<keyword evidence="4" id="KW-1185">Reference proteome</keyword>
<dbReference type="PANTHER" id="PTHR19375">
    <property type="entry name" value="HEAT SHOCK PROTEIN 70KDA"/>
    <property type="match status" value="1"/>
</dbReference>
<evidence type="ECO:0000256" key="1">
    <source>
        <dbReference type="ARBA" id="ARBA00022741"/>
    </source>
</evidence>
<evidence type="ECO:0000256" key="2">
    <source>
        <dbReference type="ARBA" id="ARBA00022840"/>
    </source>
</evidence>
<protein>
    <submittedName>
        <fullName evidence="3">Uncharacterized protein</fullName>
    </submittedName>
</protein>
<dbReference type="GO" id="GO:0140662">
    <property type="term" value="F:ATP-dependent protein folding chaperone"/>
    <property type="evidence" value="ECO:0007669"/>
    <property type="project" value="InterPro"/>
</dbReference>
<dbReference type="InterPro" id="IPR018181">
    <property type="entry name" value="Heat_shock_70_CS"/>
</dbReference>
<accession>A0AAW1S7Y1</accession>
<dbReference type="SUPFAM" id="SSF53067">
    <property type="entry name" value="Actin-like ATPase domain"/>
    <property type="match status" value="2"/>
</dbReference>
<evidence type="ECO:0000313" key="4">
    <source>
        <dbReference type="Proteomes" id="UP001485043"/>
    </source>
</evidence>
<dbReference type="PRINTS" id="PR00301">
    <property type="entry name" value="HEATSHOCK70"/>
</dbReference>
<name>A0AAW1S7Y1_9CHLO</name>
<dbReference type="GO" id="GO:0005524">
    <property type="term" value="F:ATP binding"/>
    <property type="evidence" value="ECO:0007669"/>
    <property type="project" value="UniProtKB-KW"/>
</dbReference>
<dbReference type="AlphaFoldDB" id="A0AAW1S7Y1"/>
<proteinExistence type="predicted"/>
<keyword evidence="2" id="KW-0067">ATP-binding</keyword>
<organism evidence="3 4">
    <name type="scientific">Apatococcus fuscideae</name>
    <dbReference type="NCBI Taxonomy" id="2026836"/>
    <lineage>
        <taxon>Eukaryota</taxon>
        <taxon>Viridiplantae</taxon>
        <taxon>Chlorophyta</taxon>
        <taxon>core chlorophytes</taxon>
        <taxon>Trebouxiophyceae</taxon>
        <taxon>Chlorellales</taxon>
        <taxon>Chlorellaceae</taxon>
        <taxon>Apatococcus</taxon>
    </lineage>
</organism>
<dbReference type="PROSITE" id="PS00297">
    <property type="entry name" value="HSP70_1"/>
    <property type="match status" value="1"/>
</dbReference>
<keyword evidence="1" id="KW-0547">Nucleotide-binding</keyword>
<dbReference type="PROSITE" id="PS00329">
    <property type="entry name" value="HSP70_2"/>
    <property type="match status" value="1"/>
</dbReference>
<dbReference type="InterPro" id="IPR013126">
    <property type="entry name" value="Hsp_70_fam"/>
</dbReference>
<sequence length="272" mass="28700">MIAVQTICTCQVESASRFQSKQRVPTLRCRTVLGIDLGTSNSCVSIIEQGQPRLLEICQESPYIPSVVTFPKTGGPLIGKLTGVQDTSSSFSSFKRLIGRSFDEAHQDAQSLGYTAREGPGGMLELFCPSQSSWLTPTYITTSLLQHLIGAAASQKGSEVTGAVIGVPARFSEAQCAATLQAVNAAGLHSVHLLREPIAAALACGLQHQESGAILVFDLGGGTFDLSLLESFEGILEVLATAGDTRLGGNNFDADIAKWILQSSGLTEANVR</sequence>